<dbReference type="EMBL" id="CM037161">
    <property type="protein sequence ID" value="KAH7855886.1"/>
    <property type="molecule type" value="Genomic_DNA"/>
</dbReference>
<name>A0ACB7YR80_9ERIC</name>
<evidence type="ECO:0000313" key="2">
    <source>
        <dbReference type="Proteomes" id="UP000828048"/>
    </source>
</evidence>
<evidence type="ECO:0000313" key="1">
    <source>
        <dbReference type="EMBL" id="KAH7855886.1"/>
    </source>
</evidence>
<gene>
    <name evidence="1" type="ORF">Vadar_030110</name>
</gene>
<dbReference type="Proteomes" id="UP000828048">
    <property type="component" value="Chromosome 11"/>
</dbReference>
<sequence>MCCLREGKQTDEYICEVNRLWCYDFMEEACELILKKLPAMQKRSECPEECIEAVGSLVFASAKFSDFPELRELTNVFTEKYGSSLQRFVNQEFVEKLVPKPPTIERKIKALEDIASEFSIKWDSKDVSQKIFNPSASLDSGGFEQKISNPSASLNSRGSSAKNPNPSASSDSEGFEQKISTPSASLNSRDSSQKIPNSSASLDSCGFEQRIANPAASALGQTKRFALIHDNDLKEKSPEEETVTIVYKRSYSVKERNENGSENYKPNKGREVNKLIEDLGRRNFRGEELNGNEQSSPERDNYAITARQSIPDRVNYGGTTRLGRKFTLHNCELWSSTVKEESGAKSVGKRTEFGNGTYMRSTTIT</sequence>
<reference evidence="1 2" key="1">
    <citation type="journal article" date="2021" name="Hortic Res">
        <title>High-quality reference genome and annotation aids understanding of berry development for evergreen blueberry (Vaccinium darrowii).</title>
        <authorList>
            <person name="Yu J."/>
            <person name="Hulse-Kemp A.M."/>
            <person name="Babiker E."/>
            <person name="Staton M."/>
        </authorList>
    </citation>
    <scope>NUCLEOTIDE SEQUENCE [LARGE SCALE GENOMIC DNA]</scope>
    <source>
        <strain evidence="2">cv. NJ 8807/NJ 8810</strain>
        <tissue evidence="1">Young leaf</tissue>
    </source>
</reference>
<comment type="caution">
    <text evidence="1">The sequence shown here is derived from an EMBL/GenBank/DDBJ whole genome shotgun (WGS) entry which is preliminary data.</text>
</comment>
<proteinExistence type="predicted"/>
<protein>
    <submittedName>
        <fullName evidence="1">Uncharacterized protein</fullName>
    </submittedName>
</protein>
<keyword evidence="2" id="KW-1185">Reference proteome</keyword>
<accession>A0ACB7YR80</accession>
<organism evidence="1 2">
    <name type="scientific">Vaccinium darrowii</name>
    <dbReference type="NCBI Taxonomy" id="229202"/>
    <lineage>
        <taxon>Eukaryota</taxon>
        <taxon>Viridiplantae</taxon>
        <taxon>Streptophyta</taxon>
        <taxon>Embryophyta</taxon>
        <taxon>Tracheophyta</taxon>
        <taxon>Spermatophyta</taxon>
        <taxon>Magnoliopsida</taxon>
        <taxon>eudicotyledons</taxon>
        <taxon>Gunneridae</taxon>
        <taxon>Pentapetalae</taxon>
        <taxon>asterids</taxon>
        <taxon>Ericales</taxon>
        <taxon>Ericaceae</taxon>
        <taxon>Vaccinioideae</taxon>
        <taxon>Vaccinieae</taxon>
        <taxon>Vaccinium</taxon>
    </lineage>
</organism>